<proteinExistence type="inferred from homology"/>
<dbReference type="PANTHER" id="PTHR21064">
    <property type="entry name" value="AMINOGLYCOSIDE PHOSPHOTRANSFERASE DOMAIN-CONTAINING PROTEIN-RELATED"/>
    <property type="match status" value="1"/>
</dbReference>
<dbReference type="InterPro" id="IPR011009">
    <property type="entry name" value="Kinase-like_dom_sf"/>
</dbReference>
<dbReference type="InterPro" id="IPR002575">
    <property type="entry name" value="Aminoglycoside_PTrfase"/>
</dbReference>
<evidence type="ECO:0000256" key="1">
    <source>
        <dbReference type="ARBA" id="ARBA00038240"/>
    </source>
</evidence>
<dbReference type="PANTHER" id="PTHR21064:SF6">
    <property type="entry name" value="AMINOGLYCOSIDE PHOSPHOTRANSFERASE DOMAIN-CONTAINING PROTEIN"/>
    <property type="match status" value="1"/>
</dbReference>
<keyword evidence="4" id="KW-1185">Reference proteome</keyword>
<dbReference type="Proteomes" id="UP001317742">
    <property type="component" value="Chromosome"/>
</dbReference>
<accession>A0ABM8B2N2</accession>
<dbReference type="Gene3D" id="3.90.1200.10">
    <property type="match status" value="1"/>
</dbReference>
<dbReference type="EMBL" id="AP026709">
    <property type="protein sequence ID" value="BDQ38076.1"/>
    <property type="molecule type" value="Genomic_DNA"/>
</dbReference>
<evidence type="ECO:0000313" key="3">
    <source>
        <dbReference type="EMBL" id="BDQ38076.1"/>
    </source>
</evidence>
<dbReference type="Pfam" id="PF01636">
    <property type="entry name" value="APH"/>
    <property type="match status" value="1"/>
</dbReference>
<dbReference type="InterPro" id="IPR050249">
    <property type="entry name" value="Pseudomonas-type_ThrB"/>
</dbReference>
<evidence type="ECO:0000259" key="2">
    <source>
        <dbReference type="Pfam" id="PF01636"/>
    </source>
</evidence>
<comment type="similarity">
    <text evidence="1">Belongs to the pseudomonas-type ThrB family.</text>
</comment>
<reference evidence="3 4" key="1">
    <citation type="submission" date="2022-08" db="EMBL/GenBank/DDBJ databases">
        <title>Genome Sequence of the sulphate-reducing bacterium, Pseudodesulfovibrio sp. SYK.</title>
        <authorList>
            <person name="Kondo R."/>
            <person name="Kataoka T."/>
        </authorList>
    </citation>
    <scope>NUCLEOTIDE SEQUENCE [LARGE SCALE GENOMIC DNA]</scope>
    <source>
        <strain evidence="3 4">SYK</strain>
    </source>
</reference>
<organism evidence="3 4">
    <name type="scientific">Pseudodesulfovibrio nedwellii</name>
    <dbReference type="NCBI Taxonomy" id="2973072"/>
    <lineage>
        <taxon>Bacteria</taxon>
        <taxon>Pseudomonadati</taxon>
        <taxon>Thermodesulfobacteriota</taxon>
        <taxon>Desulfovibrionia</taxon>
        <taxon>Desulfovibrionales</taxon>
        <taxon>Desulfovibrionaceae</taxon>
    </lineage>
</organism>
<evidence type="ECO:0000313" key="4">
    <source>
        <dbReference type="Proteomes" id="UP001317742"/>
    </source>
</evidence>
<protein>
    <recommendedName>
        <fullName evidence="2">Aminoglycoside phosphotransferase domain-containing protein</fullName>
    </recommendedName>
</protein>
<sequence>MSVLTNAPAFSSLDIQPIQFVVDVPSYRGETIIEAAKQFSVLGDDIQIEGAAWPDELGNNMYRITGKGGTYILKIKAVPDVERLKLSEGIYRFLDKKSPDVLIPLCTNKGEMYPLAGDGRVIECLPYIDGHHFQDEPQCLIKLGEALKRLHQVLEQMPLSHDVAASSEIWEQRLDKGRAALAEGIACSRNDDLNNWLDRNKDYLGRVQTGWLSLFDIPGERQPVHGDLNRGNVFFEKTSEKVWLLDFEDAPFAMMSRLMELAFVIQRFCLHDEAEPAVVSGRMDQIFEGYGELLPGLEMLPDLWRLWCYRSTVRIFCRVFENRLIFDSSELDKFVHLEQQAMRYASSVRNY</sequence>
<feature type="domain" description="Aminoglycoside phosphotransferase" evidence="2">
    <location>
        <begin position="58"/>
        <end position="288"/>
    </location>
</feature>
<dbReference type="SUPFAM" id="SSF56112">
    <property type="entry name" value="Protein kinase-like (PK-like)"/>
    <property type="match status" value="1"/>
</dbReference>
<name>A0ABM8B2N2_9BACT</name>
<dbReference type="RefSeq" id="WP_281760582.1">
    <property type="nucleotide sequence ID" value="NZ_AP026709.1"/>
</dbReference>
<gene>
    <name evidence="3" type="ORF">SYK_24360</name>
</gene>